<dbReference type="Proteomes" id="UP001499863">
    <property type="component" value="Unassembled WGS sequence"/>
</dbReference>
<comment type="caution">
    <text evidence="1">The sequence shown here is derived from an EMBL/GenBank/DDBJ whole genome shotgun (WGS) entry which is preliminary data.</text>
</comment>
<reference evidence="1 2" key="1">
    <citation type="journal article" date="2019" name="Int. J. Syst. Evol. Microbiol.">
        <title>The Global Catalogue of Microorganisms (GCM) 10K type strain sequencing project: providing services to taxonomists for standard genome sequencing and annotation.</title>
        <authorList>
            <consortium name="The Broad Institute Genomics Platform"/>
            <consortium name="The Broad Institute Genome Sequencing Center for Infectious Disease"/>
            <person name="Wu L."/>
            <person name="Ma J."/>
        </authorList>
    </citation>
    <scope>NUCLEOTIDE SEQUENCE [LARGE SCALE GENOMIC DNA]</scope>
    <source>
        <strain evidence="1 2">JCM 12393</strain>
    </source>
</reference>
<evidence type="ECO:0000313" key="1">
    <source>
        <dbReference type="EMBL" id="GAA1409468.1"/>
    </source>
</evidence>
<name>A0ABN1YF85_9ACTN</name>
<keyword evidence="2" id="KW-1185">Reference proteome</keyword>
<protein>
    <submittedName>
        <fullName evidence="1">Uncharacterized protein</fullName>
    </submittedName>
</protein>
<organism evidence="1 2">
    <name type="scientific">Kitasatospora putterlickiae</name>
    <dbReference type="NCBI Taxonomy" id="221725"/>
    <lineage>
        <taxon>Bacteria</taxon>
        <taxon>Bacillati</taxon>
        <taxon>Actinomycetota</taxon>
        <taxon>Actinomycetes</taxon>
        <taxon>Kitasatosporales</taxon>
        <taxon>Streptomycetaceae</taxon>
        <taxon>Kitasatospora</taxon>
    </lineage>
</organism>
<evidence type="ECO:0000313" key="2">
    <source>
        <dbReference type="Proteomes" id="UP001499863"/>
    </source>
</evidence>
<gene>
    <name evidence="1" type="ORF">GCM10009639_59820</name>
</gene>
<dbReference type="EMBL" id="BAAAKJ010000365">
    <property type="protein sequence ID" value="GAA1409468.1"/>
    <property type="molecule type" value="Genomic_DNA"/>
</dbReference>
<sequence>MPGEAGPGGAGWADGPNGEVKPWTLDNSWIGRVVGQVQVDVSATALVAAFGSQDVKVELDTLTTFKKKVDALLASLEGSEAAQHKIKEQKLTAGNLGTGFHESTDLMAAYDRTHAAIAQLSKAFAEQIDKMSQAVAQTAGSYGSNEEHQTTAVNAVAKNADGGPGGMPSATGTY</sequence>
<dbReference type="RefSeq" id="WP_344343167.1">
    <property type="nucleotide sequence ID" value="NZ_BAAAKJ010000365.1"/>
</dbReference>
<accession>A0ABN1YF85</accession>
<proteinExistence type="predicted"/>